<organism evidence="2">
    <name type="scientific">viral metagenome</name>
    <dbReference type="NCBI Taxonomy" id="1070528"/>
    <lineage>
        <taxon>unclassified sequences</taxon>
        <taxon>metagenomes</taxon>
        <taxon>organismal metagenomes</taxon>
    </lineage>
</organism>
<feature type="transmembrane region" description="Helical" evidence="1">
    <location>
        <begin position="56"/>
        <end position="81"/>
    </location>
</feature>
<accession>A0A6C0BYA1</accession>
<keyword evidence="1" id="KW-1133">Transmembrane helix</keyword>
<dbReference type="AlphaFoldDB" id="A0A6C0BYA1"/>
<dbReference type="EMBL" id="MN739271">
    <property type="protein sequence ID" value="QHS96524.1"/>
    <property type="molecule type" value="Genomic_DNA"/>
</dbReference>
<reference evidence="2" key="1">
    <citation type="journal article" date="2020" name="Nature">
        <title>Giant virus diversity and host interactions through global metagenomics.</title>
        <authorList>
            <person name="Schulz F."/>
            <person name="Roux S."/>
            <person name="Paez-Espino D."/>
            <person name="Jungbluth S."/>
            <person name="Walsh D.A."/>
            <person name="Denef V.J."/>
            <person name="McMahon K.D."/>
            <person name="Konstantinidis K.T."/>
            <person name="Eloe-Fadrosh E.A."/>
            <person name="Kyrpides N.C."/>
            <person name="Woyke T."/>
        </authorList>
    </citation>
    <scope>NUCLEOTIDE SEQUENCE</scope>
    <source>
        <strain evidence="2">GVMAG-M-3300020166-18</strain>
    </source>
</reference>
<protein>
    <submittedName>
        <fullName evidence="2">Uncharacterized protein</fullName>
    </submittedName>
</protein>
<name>A0A6C0BYA1_9ZZZZ</name>
<keyword evidence="1" id="KW-0472">Membrane</keyword>
<keyword evidence="1" id="KW-0812">Transmembrane</keyword>
<evidence type="ECO:0000256" key="1">
    <source>
        <dbReference type="SAM" id="Phobius"/>
    </source>
</evidence>
<evidence type="ECO:0000313" key="2">
    <source>
        <dbReference type="EMBL" id="QHS96524.1"/>
    </source>
</evidence>
<sequence length="264" mass="29286">MFNLFQKKNDVIDRTSSIITDNVTSISNSLPTNLSLPPLDVPDMPDMPDIPSQSNFTMYLIIFIVLTLIGVNVFGYVAVIVDSLESIFGEPFRKLLFIIGYHTGDVIKQTVETSADGTKFAADIVKNVTVNTVDEIGTQSVHAIETAKNIDKEIDAELLQRPIIDPIKPTPDEIPYVDRTELMMSFDKVKKKAFDDRESTKHYVEDDAGSTIQNGGPASGKQGWCYIGEDRGFRSCMEVGANHECMSGDIFPSKQICVNPNLRE</sequence>
<proteinExistence type="predicted"/>